<organism evidence="1 2">
    <name type="scientific">Ruegeria conchae</name>
    <dbReference type="NCBI Taxonomy" id="981384"/>
    <lineage>
        <taxon>Bacteria</taxon>
        <taxon>Pseudomonadati</taxon>
        <taxon>Pseudomonadota</taxon>
        <taxon>Alphaproteobacteria</taxon>
        <taxon>Rhodobacterales</taxon>
        <taxon>Roseobacteraceae</taxon>
        <taxon>Ruegeria</taxon>
    </lineage>
</organism>
<gene>
    <name evidence="1" type="ORF">CLV75_4401</name>
</gene>
<dbReference type="Proteomes" id="UP000271700">
    <property type="component" value="Unassembled WGS sequence"/>
</dbReference>
<keyword evidence="2" id="KW-1185">Reference proteome</keyword>
<sequence length="137" mass="14969">MVSKSTVQLATIFYGLSSSIVVAEKVHFSGLYVPEGLSCAEGARISEEYGDLRAGYVIYDDEGRKSDDGSCAYAQVQALRGTAVQIVDLACSFDGATYSYRQLLTPLEKNRLLVVNSPDEETSTYQIYTLCGWVPES</sequence>
<name>A0A497YU10_9RHOB</name>
<dbReference type="AlphaFoldDB" id="A0A497YU10"/>
<comment type="caution">
    <text evidence="1">The sequence shown here is derived from an EMBL/GenBank/DDBJ whole genome shotgun (WGS) entry which is preliminary data.</text>
</comment>
<dbReference type="RefSeq" id="WP_010443801.1">
    <property type="nucleotide sequence ID" value="NZ_RCCT01000011.1"/>
</dbReference>
<evidence type="ECO:0000313" key="1">
    <source>
        <dbReference type="EMBL" id="RLJ97603.1"/>
    </source>
</evidence>
<evidence type="ECO:0000313" key="2">
    <source>
        <dbReference type="Proteomes" id="UP000271700"/>
    </source>
</evidence>
<protein>
    <submittedName>
        <fullName evidence="1">Uncharacterized protein</fullName>
    </submittedName>
</protein>
<accession>A0A497YU10</accession>
<dbReference type="OrthoDB" id="9864765at2"/>
<dbReference type="EMBL" id="RCCT01000011">
    <property type="protein sequence ID" value="RLJ97603.1"/>
    <property type="molecule type" value="Genomic_DNA"/>
</dbReference>
<reference evidence="1 2" key="1">
    <citation type="submission" date="2018-10" db="EMBL/GenBank/DDBJ databases">
        <title>Genomic Encyclopedia of Archaeal and Bacterial Type Strains, Phase II (KMG-II): from individual species to whole genera.</title>
        <authorList>
            <person name="Goeker M."/>
        </authorList>
    </citation>
    <scope>NUCLEOTIDE SEQUENCE [LARGE SCALE GENOMIC DNA]</scope>
    <source>
        <strain evidence="1 2">DSM 29317</strain>
    </source>
</reference>
<proteinExistence type="predicted"/>